<feature type="compositionally biased region" description="Basic and acidic residues" evidence="1">
    <location>
        <begin position="492"/>
        <end position="508"/>
    </location>
</feature>
<dbReference type="Gene3D" id="3.80.10.10">
    <property type="entry name" value="Ribonuclease Inhibitor"/>
    <property type="match status" value="1"/>
</dbReference>
<accession>A0A158PCH2</accession>
<dbReference type="SUPFAM" id="SSF52047">
    <property type="entry name" value="RNI-like"/>
    <property type="match status" value="1"/>
</dbReference>
<proteinExistence type="predicted"/>
<dbReference type="WBParaSite" id="ACAC_0001250401-mRNA-1">
    <property type="protein sequence ID" value="ACAC_0001250401-mRNA-1"/>
    <property type="gene ID" value="ACAC_0001250401"/>
</dbReference>
<evidence type="ECO:0000256" key="1">
    <source>
        <dbReference type="SAM" id="MobiDB-lite"/>
    </source>
</evidence>
<feature type="region of interest" description="Disordered" evidence="1">
    <location>
        <begin position="355"/>
        <end position="389"/>
    </location>
</feature>
<evidence type="ECO:0000313" key="3">
    <source>
        <dbReference type="WBParaSite" id="ACAC_0001250401-mRNA-1"/>
    </source>
</evidence>
<feature type="compositionally biased region" description="Polar residues" evidence="1">
    <location>
        <begin position="457"/>
        <end position="478"/>
    </location>
</feature>
<feature type="region of interest" description="Disordered" evidence="1">
    <location>
        <begin position="456"/>
        <end position="514"/>
    </location>
</feature>
<sequence>MAGEVFRHKIDVGRNLDLRHTLHRSFGLCPHTRRVWIQTRLRQEHIGELKKHSNTIEELHISSENFDKRYPVSWNGFLPKRLRSLNILQRMDQPLNTRQMLDSVSCQALFPITLRHVVLTGIVLSRPLMDTILTLTNLRHFDAIGCVIDTNLGADYVEKLAQLSNLDEMSMPPSMFSFSVREENKIKFSMRKLRLSRLSLFMEQFDEDTFFEQLETIMPKKLKTLTIYGNYFPLKSCFDKMLFVEQMTVPESNPFRDDQLKIEPNAPTVAEEHNVEVNVATPNGTASASVATAVPVAPSQTTAPPSDTPLALISRTTLTAPPGIVASTQPVALSVQPQLDGRPPGDANVSATTQEAVEDPVLNPEANLPVPAPMQNRGPDESNDQNTQSSGVLEAKAFFCAIVVGEAFLAQEVVKVLDEVMVDRREICLHIEEISPDTVTPFNQQQAPDEVPLVAAQPTSPQGAQIASTPNTGTNANPTDRREVVPENSGRQPEHGTGHGGRHEHPAEENINMM</sequence>
<reference evidence="2" key="1">
    <citation type="submission" date="2012-09" db="EMBL/GenBank/DDBJ databases">
        <authorList>
            <person name="Martin A.A."/>
        </authorList>
    </citation>
    <scope>NUCLEOTIDE SEQUENCE</scope>
</reference>
<name>A0A158PCH2_ANGCA</name>
<evidence type="ECO:0000313" key="2">
    <source>
        <dbReference type="Proteomes" id="UP000035642"/>
    </source>
</evidence>
<dbReference type="AlphaFoldDB" id="A0A158PCH2"/>
<protein>
    <submittedName>
        <fullName evidence="3">F-box domain-containing protein</fullName>
    </submittedName>
</protein>
<dbReference type="InterPro" id="IPR032675">
    <property type="entry name" value="LRR_dom_sf"/>
</dbReference>
<dbReference type="Proteomes" id="UP000035642">
    <property type="component" value="Unassembled WGS sequence"/>
</dbReference>
<reference evidence="3" key="2">
    <citation type="submission" date="2016-04" db="UniProtKB">
        <authorList>
            <consortium name="WormBaseParasite"/>
        </authorList>
    </citation>
    <scope>IDENTIFICATION</scope>
</reference>
<organism evidence="2 3">
    <name type="scientific">Angiostrongylus cantonensis</name>
    <name type="common">Rat lungworm</name>
    <dbReference type="NCBI Taxonomy" id="6313"/>
    <lineage>
        <taxon>Eukaryota</taxon>
        <taxon>Metazoa</taxon>
        <taxon>Ecdysozoa</taxon>
        <taxon>Nematoda</taxon>
        <taxon>Chromadorea</taxon>
        <taxon>Rhabditida</taxon>
        <taxon>Rhabditina</taxon>
        <taxon>Rhabditomorpha</taxon>
        <taxon>Strongyloidea</taxon>
        <taxon>Metastrongylidae</taxon>
        <taxon>Angiostrongylus</taxon>
    </lineage>
</organism>
<keyword evidence="2" id="KW-1185">Reference proteome</keyword>